<comment type="caution">
    <text evidence="2">The sequence shown here is derived from an EMBL/GenBank/DDBJ whole genome shotgun (WGS) entry which is preliminary data.</text>
</comment>
<evidence type="ECO:0000313" key="3">
    <source>
        <dbReference type="Proteomes" id="UP000516437"/>
    </source>
</evidence>
<protein>
    <submittedName>
        <fullName evidence="2">Uncharacterized protein</fullName>
    </submittedName>
</protein>
<dbReference type="Proteomes" id="UP000516437">
    <property type="component" value="Chromosome 3"/>
</dbReference>
<evidence type="ECO:0000313" key="2">
    <source>
        <dbReference type="EMBL" id="KAB1219596.1"/>
    </source>
</evidence>
<dbReference type="OrthoDB" id="677721at2759"/>
<dbReference type="Pfam" id="PF05097">
    <property type="entry name" value="DUF688"/>
    <property type="match status" value="1"/>
</dbReference>
<keyword evidence="3" id="KW-1185">Reference proteome</keyword>
<proteinExistence type="predicted"/>
<evidence type="ECO:0000256" key="1">
    <source>
        <dbReference type="SAM" id="MobiDB-lite"/>
    </source>
</evidence>
<reference evidence="2 3" key="1">
    <citation type="journal article" date="2019" name="Plant Biotechnol. J.">
        <title>The red bayberry genome and genetic basis of sex determination.</title>
        <authorList>
            <person name="Jia H.M."/>
            <person name="Jia H.J."/>
            <person name="Cai Q.L."/>
            <person name="Wang Y."/>
            <person name="Zhao H.B."/>
            <person name="Yang W.F."/>
            <person name="Wang G.Y."/>
            <person name="Li Y.H."/>
            <person name="Zhan D.L."/>
            <person name="Shen Y.T."/>
            <person name="Niu Q.F."/>
            <person name="Chang L."/>
            <person name="Qiu J."/>
            <person name="Zhao L."/>
            <person name="Xie H.B."/>
            <person name="Fu W.Y."/>
            <person name="Jin J."/>
            <person name="Li X.W."/>
            <person name="Jiao Y."/>
            <person name="Zhou C.C."/>
            <person name="Tu T."/>
            <person name="Chai C.Y."/>
            <person name="Gao J.L."/>
            <person name="Fan L.J."/>
            <person name="van de Weg E."/>
            <person name="Wang J.Y."/>
            <person name="Gao Z.S."/>
        </authorList>
    </citation>
    <scope>NUCLEOTIDE SEQUENCE [LARGE SCALE GENOMIC DNA]</scope>
    <source>
        <tissue evidence="2">Leaves</tissue>
    </source>
</reference>
<name>A0A6A1W5J5_9ROSI</name>
<feature type="compositionally biased region" description="Polar residues" evidence="1">
    <location>
        <begin position="173"/>
        <end position="184"/>
    </location>
</feature>
<gene>
    <name evidence="2" type="ORF">CJ030_MR3G011144</name>
</gene>
<sequence>MIGRKNLNFNAPLLFVRRFSSPSASEDRRSRKRTKNPLPNRRLALPLCGSDLELDQVTKPVAIPFNWEKIPGRPKDGFMDIIKQGGLCNPKASSWKECDDTDKFRCQIVPYSSTDKGLSRGGINDEGDSNLRDEDGVYSDDALDTLSPTDSFSMNYSASGPSGSDGLDEKRSGTFSTDPQTQDFGSGKEHHVYVESLLTNNKGNGSKAISISFRLQGSRVLQLSSQEKLKKD</sequence>
<accession>A0A6A1W5J5</accession>
<feature type="compositionally biased region" description="Polar residues" evidence="1">
    <location>
        <begin position="146"/>
        <end position="162"/>
    </location>
</feature>
<organism evidence="2 3">
    <name type="scientific">Morella rubra</name>
    <name type="common">Chinese bayberry</name>
    <dbReference type="NCBI Taxonomy" id="262757"/>
    <lineage>
        <taxon>Eukaryota</taxon>
        <taxon>Viridiplantae</taxon>
        <taxon>Streptophyta</taxon>
        <taxon>Embryophyta</taxon>
        <taxon>Tracheophyta</taxon>
        <taxon>Spermatophyta</taxon>
        <taxon>Magnoliopsida</taxon>
        <taxon>eudicotyledons</taxon>
        <taxon>Gunneridae</taxon>
        <taxon>Pentapetalae</taxon>
        <taxon>rosids</taxon>
        <taxon>fabids</taxon>
        <taxon>Fagales</taxon>
        <taxon>Myricaceae</taxon>
        <taxon>Morella</taxon>
    </lineage>
</organism>
<feature type="region of interest" description="Disordered" evidence="1">
    <location>
        <begin position="115"/>
        <end position="188"/>
    </location>
</feature>
<dbReference type="AlphaFoldDB" id="A0A6A1W5J5"/>
<dbReference type="EMBL" id="RXIC02000021">
    <property type="protein sequence ID" value="KAB1219596.1"/>
    <property type="molecule type" value="Genomic_DNA"/>
</dbReference>
<dbReference type="PANTHER" id="PTHR33671">
    <property type="entry name" value="N-METHYLTRANSFERASE, PUTATIVE (DUF688)-RELATED"/>
    <property type="match status" value="1"/>
</dbReference>
<dbReference type="InterPro" id="IPR007789">
    <property type="entry name" value="DUF688"/>
</dbReference>
<dbReference type="PANTHER" id="PTHR33671:SF3">
    <property type="entry name" value="F28N24.8 PROTEIN"/>
    <property type="match status" value="1"/>
</dbReference>